<dbReference type="Pfam" id="PF02753">
    <property type="entry name" value="PapD_C"/>
    <property type="match status" value="1"/>
</dbReference>
<dbReference type="InterPro" id="IPR036316">
    <property type="entry name" value="Pili_assmbl_chap_C_dom_sf"/>
</dbReference>
<keyword evidence="3" id="KW-1029">Fimbrium biogenesis</keyword>
<dbReference type="InterPro" id="IPR001829">
    <property type="entry name" value="Pili_assmbl_chaperone_bac"/>
</dbReference>
<evidence type="ECO:0000256" key="1">
    <source>
        <dbReference type="ARBA" id="ARBA00004418"/>
    </source>
</evidence>
<dbReference type="InterPro" id="IPR008962">
    <property type="entry name" value="PapD-like_sf"/>
</dbReference>
<evidence type="ECO:0000256" key="5">
    <source>
        <dbReference type="ARBA" id="ARBA00022764"/>
    </source>
</evidence>
<dbReference type="InterPro" id="IPR016147">
    <property type="entry name" value="Pili_assmbl_chaperone_N"/>
</dbReference>
<dbReference type="PRINTS" id="PR00969">
    <property type="entry name" value="CHAPERONPILI"/>
</dbReference>
<evidence type="ECO:0000313" key="10">
    <source>
        <dbReference type="EMBL" id="VEI75898.1"/>
    </source>
</evidence>
<comment type="subcellular location">
    <subcellularLocation>
        <location evidence="1">Periplasm</location>
    </subcellularLocation>
</comment>
<comment type="similarity">
    <text evidence="2">Belongs to the periplasmic pilus chaperone family.</text>
</comment>
<sequence>MLKKWAFPMAFGILLNLMVTNTAFAGGVGLGVTRLIYPSDTKQISVSVRNTDANLAFLIQPWVEDSNGNKTSDFVITPPLSVLKPKNENSLRIIYTGPTLPKDRESIFWLTVKAVPPLNEKESGKNVLQLASANRIKIFYRPVGLTTAVQDAPDMLTAKRVGQDIILSNPSPYFITLVNVFLGGEKLGSIMVPPKDSVKLKSQNSASSGQLKFQTINDYGAQTKLTTITY</sequence>
<dbReference type="FunFam" id="2.60.40.10:FF:000458">
    <property type="entry name" value="Molecular chaperone FimC"/>
    <property type="match status" value="1"/>
</dbReference>
<dbReference type="SUPFAM" id="SSF49354">
    <property type="entry name" value="PapD-like"/>
    <property type="match status" value="1"/>
</dbReference>
<evidence type="ECO:0000256" key="7">
    <source>
        <dbReference type="SAM" id="SignalP"/>
    </source>
</evidence>
<feature type="domain" description="Pili assembly chaperone N-terminal" evidence="8">
    <location>
        <begin position="27"/>
        <end position="145"/>
    </location>
</feature>
<gene>
    <name evidence="10" type="primary">focC_12</name>
    <name evidence="10" type="ORF">NCTC13193_05124</name>
</gene>
<dbReference type="AlphaFoldDB" id="A0A3S4YF68"/>
<feature type="domain" description="Pili assembly chaperone C-terminal" evidence="9">
    <location>
        <begin position="168"/>
        <end position="223"/>
    </location>
</feature>
<evidence type="ECO:0000256" key="3">
    <source>
        <dbReference type="ARBA" id="ARBA00022558"/>
    </source>
</evidence>
<keyword evidence="4 7" id="KW-0732">Signal</keyword>
<dbReference type="InterPro" id="IPR016148">
    <property type="entry name" value="Pili_assmbl_chaperone_C"/>
</dbReference>
<dbReference type="GO" id="GO:0071555">
    <property type="term" value="P:cell wall organization"/>
    <property type="evidence" value="ECO:0007669"/>
    <property type="project" value="InterPro"/>
</dbReference>
<evidence type="ECO:0000256" key="6">
    <source>
        <dbReference type="ARBA" id="ARBA00023186"/>
    </source>
</evidence>
<evidence type="ECO:0000259" key="8">
    <source>
        <dbReference type="Pfam" id="PF00345"/>
    </source>
</evidence>
<dbReference type="PANTHER" id="PTHR30251:SF2">
    <property type="entry name" value="FIMBRIAL CHAPERONE YADV-RELATED"/>
    <property type="match status" value="1"/>
</dbReference>
<accession>A0A3S4YF68</accession>
<protein>
    <submittedName>
        <fullName evidence="10">Chaperone protein focC</fullName>
    </submittedName>
</protein>
<evidence type="ECO:0000313" key="11">
    <source>
        <dbReference type="Proteomes" id="UP000270487"/>
    </source>
</evidence>
<name>A0A3S4YF68_SERFO</name>
<dbReference type="Proteomes" id="UP000270487">
    <property type="component" value="Chromosome"/>
</dbReference>
<dbReference type="SUPFAM" id="SSF49584">
    <property type="entry name" value="Periplasmic chaperone C-domain"/>
    <property type="match status" value="1"/>
</dbReference>
<dbReference type="PANTHER" id="PTHR30251">
    <property type="entry name" value="PILUS ASSEMBLY CHAPERONE"/>
    <property type="match status" value="1"/>
</dbReference>
<dbReference type="Pfam" id="PF00345">
    <property type="entry name" value="PapD_N"/>
    <property type="match status" value="1"/>
</dbReference>
<dbReference type="Gene3D" id="2.60.40.10">
    <property type="entry name" value="Immunoglobulins"/>
    <property type="match status" value="2"/>
</dbReference>
<keyword evidence="6" id="KW-0143">Chaperone</keyword>
<evidence type="ECO:0000259" key="9">
    <source>
        <dbReference type="Pfam" id="PF02753"/>
    </source>
</evidence>
<dbReference type="EMBL" id="LR134492">
    <property type="protein sequence ID" value="VEI75898.1"/>
    <property type="molecule type" value="Genomic_DNA"/>
</dbReference>
<evidence type="ECO:0000256" key="4">
    <source>
        <dbReference type="ARBA" id="ARBA00022729"/>
    </source>
</evidence>
<proteinExistence type="inferred from homology"/>
<dbReference type="InterPro" id="IPR050643">
    <property type="entry name" value="Periplasmic_pilus_chap"/>
</dbReference>
<feature type="signal peptide" evidence="7">
    <location>
        <begin position="1"/>
        <end position="25"/>
    </location>
</feature>
<organism evidence="10 11">
    <name type="scientific">Serratia fonticola</name>
    <dbReference type="NCBI Taxonomy" id="47917"/>
    <lineage>
        <taxon>Bacteria</taxon>
        <taxon>Pseudomonadati</taxon>
        <taxon>Pseudomonadota</taxon>
        <taxon>Gammaproteobacteria</taxon>
        <taxon>Enterobacterales</taxon>
        <taxon>Yersiniaceae</taxon>
        <taxon>Serratia</taxon>
    </lineage>
</organism>
<dbReference type="InterPro" id="IPR013783">
    <property type="entry name" value="Ig-like_fold"/>
</dbReference>
<evidence type="ECO:0000256" key="2">
    <source>
        <dbReference type="ARBA" id="ARBA00007399"/>
    </source>
</evidence>
<feature type="chain" id="PRO_5018688479" evidence="7">
    <location>
        <begin position="26"/>
        <end position="230"/>
    </location>
</feature>
<dbReference type="GO" id="GO:0030288">
    <property type="term" value="C:outer membrane-bounded periplasmic space"/>
    <property type="evidence" value="ECO:0007669"/>
    <property type="project" value="InterPro"/>
</dbReference>
<keyword evidence="5" id="KW-0574">Periplasm</keyword>
<reference evidence="10 11" key="1">
    <citation type="submission" date="2018-12" db="EMBL/GenBank/DDBJ databases">
        <authorList>
            <consortium name="Pathogen Informatics"/>
        </authorList>
    </citation>
    <scope>NUCLEOTIDE SEQUENCE [LARGE SCALE GENOMIC DNA]</scope>
    <source>
        <strain evidence="10 11">NCTC13193</strain>
    </source>
</reference>